<dbReference type="EMBL" id="CP016181">
    <property type="protein sequence ID" value="AWX98698.1"/>
    <property type="molecule type" value="Genomic_DNA"/>
</dbReference>
<reference evidence="2 3" key="1">
    <citation type="submission" date="2016-06" db="EMBL/GenBank/DDBJ databases">
        <title>The sequenced genome of the ice-adhering bacterium Marinomonas primoryensis, from Antarctica.</title>
        <authorList>
            <person name="Graham L."/>
            <person name="Vance T.D.R."/>
            <person name="Davies P.L."/>
        </authorList>
    </citation>
    <scope>NUCLEOTIDE SEQUENCE [LARGE SCALE GENOMIC DNA]</scope>
    <source>
        <strain evidence="2 3">AceL</strain>
    </source>
</reference>
<organism evidence="2 3">
    <name type="scientific">Marinomonas primoryensis</name>
    <dbReference type="NCBI Taxonomy" id="178399"/>
    <lineage>
        <taxon>Bacteria</taxon>
        <taxon>Pseudomonadati</taxon>
        <taxon>Pseudomonadota</taxon>
        <taxon>Gammaproteobacteria</taxon>
        <taxon>Oceanospirillales</taxon>
        <taxon>Oceanospirillaceae</taxon>
        <taxon>Marinomonas</taxon>
    </lineage>
</organism>
<evidence type="ECO:0000313" key="3">
    <source>
        <dbReference type="Proteomes" id="UP000249898"/>
    </source>
</evidence>
<evidence type="ECO:0000313" key="1">
    <source>
        <dbReference type="EMBL" id="AWX98698.1"/>
    </source>
</evidence>
<dbReference type="AlphaFoldDB" id="A0A2Z4PXV0"/>
<dbReference type="EMBL" id="CP016181">
    <property type="protein sequence ID" value="AWY02225.1"/>
    <property type="molecule type" value="Genomic_DNA"/>
</dbReference>
<protein>
    <submittedName>
        <fullName evidence="2">Uncharacterized protein</fullName>
    </submittedName>
</protein>
<proteinExistence type="predicted"/>
<dbReference type="Proteomes" id="UP000249898">
    <property type="component" value="Chromosome"/>
</dbReference>
<gene>
    <name evidence="1" type="ORF">A8139_00835</name>
    <name evidence="2" type="ORF">A8139_21500</name>
</gene>
<accession>A0A2Z4PXV0</accession>
<evidence type="ECO:0000313" key="2">
    <source>
        <dbReference type="EMBL" id="AWY02225.1"/>
    </source>
</evidence>
<sequence>MGVKQINKYTCDICNNEKSNPTKPDGWVLMSVENRYVDRSFDDKCICDHCLEDILIQVDVLTHA</sequence>
<name>A0A2Z4PXV0_9GAMM</name>